<evidence type="ECO:0000313" key="3">
    <source>
        <dbReference type="Proteomes" id="UP001500187"/>
    </source>
</evidence>
<dbReference type="Pfam" id="PF12502">
    <property type="entry name" value="DUF3710"/>
    <property type="match status" value="1"/>
</dbReference>
<accession>A0ABP9BG40</accession>
<dbReference type="RefSeq" id="WP_345445628.1">
    <property type="nucleotide sequence ID" value="NZ_BAABKP010000001.1"/>
</dbReference>
<dbReference type="InterPro" id="IPR022183">
    <property type="entry name" value="DUF3710"/>
</dbReference>
<name>A0ABP9BG40_9MICC</name>
<dbReference type="EMBL" id="BAABKP010000001">
    <property type="protein sequence ID" value="GAA4794798.1"/>
    <property type="molecule type" value="Genomic_DNA"/>
</dbReference>
<sequence>MFGMGKKKKAEQSAAELALEETKAPSPDAESTLTAEENIVDEHPAFDRSNGPWDSSEKKASDDSYIDLGGLLIKSHPGLNLRLEADQKTQQVIAVTLQLGKGHLQVQAFAAPKSAGIWDDIRHELSESVRNQGGQVEINDGPLGRQLISRVPAQTADGRKGFRIARFVGVDGPRWFVRGVFSGAAVLPGESAEALEEVFRSIIVHRGFDPMAPRDLLPMRVPQSIQDAAEAQKAAQSQQGEKTPAGLEIPRRGPEITEIG</sequence>
<feature type="region of interest" description="Disordered" evidence="1">
    <location>
        <begin position="226"/>
        <end position="260"/>
    </location>
</feature>
<protein>
    <submittedName>
        <fullName evidence="2">DUF3710 domain-containing protein</fullName>
    </submittedName>
</protein>
<keyword evidence="3" id="KW-1185">Reference proteome</keyword>
<feature type="compositionally biased region" description="Low complexity" evidence="1">
    <location>
        <begin position="226"/>
        <end position="239"/>
    </location>
</feature>
<comment type="caution">
    <text evidence="2">The sequence shown here is derived from an EMBL/GenBank/DDBJ whole genome shotgun (WGS) entry which is preliminary data.</text>
</comment>
<evidence type="ECO:0000256" key="1">
    <source>
        <dbReference type="SAM" id="MobiDB-lite"/>
    </source>
</evidence>
<evidence type="ECO:0000313" key="2">
    <source>
        <dbReference type="EMBL" id="GAA4794798.1"/>
    </source>
</evidence>
<gene>
    <name evidence="2" type="ORF">GCM10023352_12300</name>
</gene>
<feature type="region of interest" description="Disordered" evidence="1">
    <location>
        <begin position="1"/>
        <end position="61"/>
    </location>
</feature>
<organism evidence="2 3">
    <name type="scientific">Rothia endophytica</name>
    <dbReference type="NCBI Taxonomy" id="1324766"/>
    <lineage>
        <taxon>Bacteria</taxon>
        <taxon>Bacillati</taxon>
        <taxon>Actinomycetota</taxon>
        <taxon>Actinomycetes</taxon>
        <taxon>Micrococcales</taxon>
        <taxon>Micrococcaceae</taxon>
        <taxon>Rothia</taxon>
    </lineage>
</organism>
<feature type="compositionally biased region" description="Basic and acidic residues" evidence="1">
    <location>
        <begin position="249"/>
        <end position="260"/>
    </location>
</feature>
<proteinExistence type="predicted"/>
<reference evidence="3" key="1">
    <citation type="journal article" date="2019" name="Int. J. Syst. Evol. Microbiol.">
        <title>The Global Catalogue of Microorganisms (GCM) 10K type strain sequencing project: providing services to taxonomists for standard genome sequencing and annotation.</title>
        <authorList>
            <consortium name="The Broad Institute Genomics Platform"/>
            <consortium name="The Broad Institute Genome Sequencing Center for Infectious Disease"/>
            <person name="Wu L."/>
            <person name="Ma J."/>
        </authorList>
    </citation>
    <scope>NUCLEOTIDE SEQUENCE [LARGE SCALE GENOMIC DNA]</scope>
    <source>
        <strain evidence="3">JCM 18541</strain>
    </source>
</reference>
<dbReference type="Proteomes" id="UP001500187">
    <property type="component" value="Unassembled WGS sequence"/>
</dbReference>